<evidence type="ECO:0000313" key="5">
    <source>
        <dbReference type="EMBL" id="CAH3150275.1"/>
    </source>
</evidence>
<dbReference type="Proteomes" id="UP001159427">
    <property type="component" value="Unassembled WGS sequence"/>
</dbReference>
<feature type="compositionally biased region" description="Polar residues" evidence="1">
    <location>
        <begin position="350"/>
        <end position="363"/>
    </location>
</feature>
<feature type="region of interest" description="Disordered" evidence="1">
    <location>
        <begin position="174"/>
        <end position="199"/>
    </location>
</feature>
<keyword evidence="3" id="KW-0732">Signal</keyword>
<feature type="signal peptide" evidence="3">
    <location>
        <begin position="1"/>
        <end position="23"/>
    </location>
</feature>
<organism evidence="5 6">
    <name type="scientific">Porites evermanni</name>
    <dbReference type="NCBI Taxonomy" id="104178"/>
    <lineage>
        <taxon>Eukaryota</taxon>
        <taxon>Metazoa</taxon>
        <taxon>Cnidaria</taxon>
        <taxon>Anthozoa</taxon>
        <taxon>Hexacorallia</taxon>
        <taxon>Scleractinia</taxon>
        <taxon>Fungiina</taxon>
        <taxon>Poritidae</taxon>
        <taxon>Porites</taxon>
    </lineage>
</organism>
<protein>
    <recommendedName>
        <fullName evidence="4">SUEL-type lectin domain-containing protein</fullName>
    </recommendedName>
</protein>
<accession>A0ABN8PT84</accession>
<keyword evidence="2" id="KW-0812">Transmembrane</keyword>
<dbReference type="PROSITE" id="PS50228">
    <property type="entry name" value="SUEL_LECTIN"/>
    <property type="match status" value="1"/>
</dbReference>
<evidence type="ECO:0000256" key="1">
    <source>
        <dbReference type="SAM" id="MobiDB-lite"/>
    </source>
</evidence>
<name>A0ABN8PT84_9CNID</name>
<dbReference type="Pfam" id="PF02140">
    <property type="entry name" value="SUEL_Lectin"/>
    <property type="match status" value="1"/>
</dbReference>
<evidence type="ECO:0000259" key="4">
    <source>
        <dbReference type="PROSITE" id="PS50228"/>
    </source>
</evidence>
<evidence type="ECO:0000313" key="6">
    <source>
        <dbReference type="Proteomes" id="UP001159427"/>
    </source>
</evidence>
<feature type="transmembrane region" description="Helical" evidence="2">
    <location>
        <begin position="217"/>
        <end position="238"/>
    </location>
</feature>
<feature type="compositionally biased region" description="Polar residues" evidence="1">
    <location>
        <begin position="332"/>
        <end position="342"/>
    </location>
</feature>
<keyword evidence="2" id="KW-0472">Membrane</keyword>
<feature type="region of interest" description="Disordered" evidence="1">
    <location>
        <begin position="329"/>
        <end position="377"/>
    </location>
</feature>
<sequence>MSLNRALFWLVYGSTLFFGGTNAVKSKYACENKKLRLECQDPLTIRIYTAKFGRLEAGNAICPHKNISNLNCQAPNTRDKMIERCTHRRKCTVRANSTYFGDPCPETYKYLDVIYGCVWDPTKPTRTTSHATRVTKTIAATRSTSTFQTSLNTTSNSINVNISATRTWIARVTTRGSVTTASPPKPAKKPKDKASGSRGEKEGILSLLRSLYLTYRFIKVVAGGTIGLLSLLLTMYIAKSFRKKRKLAKERKKANQGKDGSKIKSVTIEIQGNDEETKEININPGDIIIIDHNDANQSGSEDLGYLSEIVRFYNSQNIGSDDQISIRKPLSSCDSPSVISTTESRDSKYDSSGINVKQCTCQQGPLLRPSSPVEEER</sequence>
<dbReference type="InterPro" id="IPR043159">
    <property type="entry name" value="Lectin_gal-bd_sf"/>
</dbReference>
<feature type="domain" description="SUEL-type lectin" evidence="4">
    <location>
        <begin position="29"/>
        <end position="118"/>
    </location>
</feature>
<proteinExistence type="predicted"/>
<feature type="chain" id="PRO_5045667105" description="SUEL-type lectin domain-containing protein" evidence="3">
    <location>
        <begin position="24"/>
        <end position="377"/>
    </location>
</feature>
<dbReference type="PANTHER" id="PTHR46780">
    <property type="entry name" value="PROTEIN EVA-1"/>
    <property type="match status" value="1"/>
</dbReference>
<keyword evidence="2" id="KW-1133">Transmembrane helix</keyword>
<evidence type="ECO:0000256" key="3">
    <source>
        <dbReference type="SAM" id="SignalP"/>
    </source>
</evidence>
<comment type="caution">
    <text evidence="5">The sequence shown here is derived from an EMBL/GenBank/DDBJ whole genome shotgun (WGS) entry which is preliminary data.</text>
</comment>
<evidence type="ECO:0000256" key="2">
    <source>
        <dbReference type="SAM" id="Phobius"/>
    </source>
</evidence>
<gene>
    <name evidence="5" type="ORF">PEVE_00045169</name>
</gene>
<dbReference type="EMBL" id="CALNXI010000989">
    <property type="protein sequence ID" value="CAH3150275.1"/>
    <property type="molecule type" value="Genomic_DNA"/>
</dbReference>
<dbReference type="Gene3D" id="2.60.120.740">
    <property type="match status" value="1"/>
</dbReference>
<reference evidence="5 6" key="1">
    <citation type="submission" date="2022-05" db="EMBL/GenBank/DDBJ databases">
        <authorList>
            <consortium name="Genoscope - CEA"/>
            <person name="William W."/>
        </authorList>
    </citation>
    <scope>NUCLEOTIDE SEQUENCE [LARGE SCALE GENOMIC DNA]</scope>
</reference>
<dbReference type="InterPro" id="IPR000922">
    <property type="entry name" value="Lectin_gal-bd_dom"/>
</dbReference>
<keyword evidence="6" id="KW-1185">Reference proteome</keyword>